<dbReference type="WBParaSite" id="L893_g28981.t1">
    <property type="protein sequence ID" value="L893_g28981.t1"/>
    <property type="gene ID" value="L893_g28981"/>
</dbReference>
<sequence>MSKEDRSGSYPLARKVSQVLRPDQGSRAIIIELFWRGNRSICQEHLGHFPITSPVKNVNKDVCFNKDWKFPMVGPIVRRLLAVYVREAPSYHLQTCT</sequence>
<keyword evidence="1" id="KW-1185">Reference proteome</keyword>
<organism evidence="1 2">
    <name type="scientific">Steinernema glaseri</name>
    <dbReference type="NCBI Taxonomy" id="37863"/>
    <lineage>
        <taxon>Eukaryota</taxon>
        <taxon>Metazoa</taxon>
        <taxon>Ecdysozoa</taxon>
        <taxon>Nematoda</taxon>
        <taxon>Chromadorea</taxon>
        <taxon>Rhabditida</taxon>
        <taxon>Tylenchina</taxon>
        <taxon>Panagrolaimomorpha</taxon>
        <taxon>Strongyloidoidea</taxon>
        <taxon>Steinernematidae</taxon>
        <taxon>Steinernema</taxon>
    </lineage>
</organism>
<evidence type="ECO:0000313" key="2">
    <source>
        <dbReference type="WBParaSite" id="L893_g28981.t1"/>
    </source>
</evidence>
<accession>A0A1I7ZRV8</accession>
<evidence type="ECO:0000313" key="1">
    <source>
        <dbReference type="Proteomes" id="UP000095287"/>
    </source>
</evidence>
<dbReference type="AlphaFoldDB" id="A0A1I7ZRV8"/>
<proteinExistence type="predicted"/>
<name>A0A1I7ZRV8_9BILA</name>
<reference evidence="2" key="1">
    <citation type="submission" date="2016-11" db="UniProtKB">
        <authorList>
            <consortium name="WormBaseParasite"/>
        </authorList>
    </citation>
    <scope>IDENTIFICATION</scope>
</reference>
<dbReference type="Proteomes" id="UP000095287">
    <property type="component" value="Unplaced"/>
</dbReference>
<protein>
    <submittedName>
        <fullName evidence="2">Transposase</fullName>
    </submittedName>
</protein>